<evidence type="ECO:0000256" key="1">
    <source>
        <dbReference type="SAM" id="Phobius"/>
    </source>
</evidence>
<reference evidence="2 3" key="1">
    <citation type="submission" date="2020-04" db="EMBL/GenBank/DDBJ databases">
        <title>CFH 90308 Microbacterium sp.</title>
        <authorList>
            <person name="Nie G."/>
            <person name="Ming H."/>
            <person name="Xia T."/>
        </authorList>
    </citation>
    <scope>NUCLEOTIDE SEQUENCE [LARGE SCALE GENOMIC DNA]</scope>
    <source>
        <strain evidence="2 3">CFH 90308</strain>
    </source>
</reference>
<sequence length="56" mass="6096">MALASSIVEKILWSLAISVFLIAAAMFTVVYVVVIGVAGLVRWRRAQSERSAASWT</sequence>
<dbReference type="RefSeq" id="WP_168913646.1">
    <property type="nucleotide sequence ID" value="NZ_JABACI010000004.1"/>
</dbReference>
<organism evidence="2 3">
    <name type="scientific">Microbacterium salsuginis</name>
    <dbReference type="NCBI Taxonomy" id="2722803"/>
    <lineage>
        <taxon>Bacteria</taxon>
        <taxon>Bacillati</taxon>
        <taxon>Actinomycetota</taxon>
        <taxon>Actinomycetes</taxon>
        <taxon>Micrococcales</taxon>
        <taxon>Microbacteriaceae</taxon>
        <taxon>Microbacterium</taxon>
    </lineage>
</organism>
<proteinExistence type="predicted"/>
<evidence type="ECO:0000313" key="2">
    <source>
        <dbReference type="EMBL" id="NLP85221.1"/>
    </source>
</evidence>
<keyword evidence="1" id="KW-0472">Membrane</keyword>
<dbReference type="EMBL" id="JABACI010000004">
    <property type="protein sequence ID" value="NLP85221.1"/>
    <property type="molecule type" value="Genomic_DNA"/>
</dbReference>
<keyword evidence="1" id="KW-0812">Transmembrane</keyword>
<accession>A0ABX1KIN0</accession>
<protein>
    <submittedName>
        <fullName evidence="2">Uncharacterized protein</fullName>
    </submittedName>
</protein>
<keyword evidence="1" id="KW-1133">Transmembrane helix</keyword>
<keyword evidence="3" id="KW-1185">Reference proteome</keyword>
<gene>
    <name evidence="2" type="ORF">HF576_15340</name>
</gene>
<evidence type="ECO:0000313" key="3">
    <source>
        <dbReference type="Proteomes" id="UP001429745"/>
    </source>
</evidence>
<name>A0ABX1KIN0_9MICO</name>
<comment type="caution">
    <text evidence="2">The sequence shown here is derived from an EMBL/GenBank/DDBJ whole genome shotgun (WGS) entry which is preliminary data.</text>
</comment>
<dbReference type="Proteomes" id="UP001429745">
    <property type="component" value="Unassembled WGS sequence"/>
</dbReference>
<feature type="transmembrane region" description="Helical" evidence="1">
    <location>
        <begin position="12"/>
        <end position="41"/>
    </location>
</feature>